<organism evidence="3 4">
    <name type="scientific">Cryoendolithus antarcticus</name>
    <dbReference type="NCBI Taxonomy" id="1507870"/>
    <lineage>
        <taxon>Eukaryota</taxon>
        <taxon>Fungi</taxon>
        <taxon>Dikarya</taxon>
        <taxon>Ascomycota</taxon>
        <taxon>Pezizomycotina</taxon>
        <taxon>Dothideomycetes</taxon>
        <taxon>Dothideomycetidae</taxon>
        <taxon>Cladosporiales</taxon>
        <taxon>Cladosporiaceae</taxon>
        <taxon>Cryoendolithus</taxon>
    </lineage>
</organism>
<feature type="compositionally biased region" description="Basic and acidic residues" evidence="1">
    <location>
        <begin position="262"/>
        <end position="289"/>
    </location>
</feature>
<dbReference type="EMBL" id="NAJO01000058">
    <property type="protein sequence ID" value="OQN97043.1"/>
    <property type="molecule type" value="Genomic_DNA"/>
</dbReference>
<feature type="compositionally biased region" description="Basic and acidic residues" evidence="1">
    <location>
        <begin position="528"/>
        <end position="545"/>
    </location>
</feature>
<feature type="region of interest" description="Disordered" evidence="1">
    <location>
        <begin position="48"/>
        <end position="87"/>
    </location>
</feature>
<feature type="compositionally biased region" description="Basic and acidic residues" evidence="1">
    <location>
        <begin position="761"/>
        <end position="770"/>
    </location>
</feature>
<dbReference type="PANTHER" id="PTHR42081">
    <property type="entry name" value="ZINC FINGER PROTEIN DHHC DOMAIN CONTAINING PROTEIN"/>
    <property type="match status" value="1"/>
</dbReference>
<dbReference type="InParanoid" id="A0A1V8SD77"/>
<feature type="compositionally biased region" description="Basic and acidic residues" evidence="1">
    <location>
        <begin position="727"/>
        <end position="737"/>
    </location>
</feature>
<evidence type="ECO:0000259" key="2">
    <source>
        <dbReference type="Pfam" id="PF26118"/>
    </source>
</evidence>
<evidence type="ECO:0000256" key="1">
    <source>
        <dbReference type="SAM" id="MobiDB-lite"/>
    </source>
</evidence>
<evidence type="ECO:0000313" key="4">
    <source>
        <dbReference type="Proteomes" id="UP000192596"/>
    </source>
</evidence>
<feature type="compositionally biased region" description="Low complexity" evidence="1">
    <location>
        <begin position="549"/>
        <end position="568"/>
    </location>
</feature>
<feature type="region of interest" description="Disordered" evidence="1">
    <location>
        <begin position="205"/>
        <end position="945"/>
    </location>
</feature>
<proteinExistence type="predicted"/>
<dbReference type="InterPro" id="IPR058348">
    <property type="entry name" value="DUF8035"/>
</dbReference>
<accession>A0A1V8SD77</accession>
<sequence>MVMAHQERIVKTSANTVMEQTRARAGSVAAITLPSKTLAILDMSYHRNLSPGSRRLTNPARASDSGLDPYHGTRHITHVSPRGSSDRVIPISTQTYVNVPASSAGASSVRPVSGYDAYSGRPRRSSFIESNRGSSAAVNQPASRSRPTVVQNDYARPASPARRDREYYVTPASSIAPKETRKFEHKKVYSVDDGGAKLVADVNLPAGGERHHRRRESGGGDAAAYRNTRADNRKSYHGPSSKHEKAIEDDDFSYTDPAAMYKDTEPRWRPETRQRRGSLDRGGASRERPASMLEPFGGDPRRSAREIGPPPSQRGWDKIKDLGRSQTLREPRVSQSPSRGRDDARPGFVDPYAVAPRRTSVDRHRPIAVAPDRSFDAYDTSDAEDRKPRHHARRYSATKPDRSVSRRGFGIRPESKDRFGNRSSDESIEHRQRDLARDSGYAEPHRRDTAPSFVYPEQEHRRAPAAVDDRERVPAERDAAPKQSRRREHERSYEDYESDRDRASGRTKPRDREVERDDRRERHHHRHDTADRDYDRTDKDQRESGDSGSGAAKVAVGGLGAAAAMYGLSKEKEKRDDRKKDEEREREREREREKGKEREREKERELEWQRERDEEQGRRREADRLVEAERVREAERLQELERSREAVRATETRKDRDTDSDRRRRHANSHSDDAPPERQRDAYDDPDRGLGFAFEGPGSQNTRDAPREATRDAPQQYAEPESFSQPEPKRSHDRDLDGAAYEAPTTAGAQMPGSFNDPDEDYRRRMEQVQRELGLPQQETSHSSDSDPDRERRRRERAQRQADRQTRMGNAAPDNSSEYRDAATPASDSRGLRGSFDDDASQAPSSVTWNSGTSSTAPRELRRRNSILDRPMEDSAGMAQIIDNSQSDRREQRVRIVDPPTEDSDNRPKGILKRPTPKFPDHPNQVREGVAPLKDANKKGIPPGARWTKIDRKLVNPEALEDAKERFEERMDFVIVLRVLTKEEIQKLADRTREIREKRHETPEERTERRDKGERRRKERDRERREKDEYSDHSEDEYAPKAPRMLEAPASAGAIGTSTFGSDADFIRDNRERRGERDGERIYASRGSRE</sequence>
<feature type="compositionally biased region" description="Basic and acidic residues" evidence="1">
    <location>
        <begin position="413"/>
        <end position="437"/>
    </location>
</feature>
<dbReference type="Pfam" id="PF26118">
    <property type="entry name" value="DUF8035"/>
    <property type="match status" value="1"/>
</dbReference>
<feature type="compositionally biased region" description="Polar residues" evidence="1">
    <location>
        <begin position="842"/>
        <end position="857"/>
    </location>
</feature>
<evidence type="ECO:0000313" key="3">
    <source>
        <dbReference type="EMBL" id="OQN97043.1"/>
    </source>
</evidence>
<name>A0A1V8SD77_9PEZI</name>
<feature type="region of interest" description="Disordered" evidence="1">
    <location>
        <begin position="987"/>
        <end position="1090"/>
    </location>
</feature>
<feature type="compositionally biased region" description="Basic and acidic residues" evidence="1">
    <location>
        <begin position="669"/>
        <end position="688"/>
    </location>
</feature>
<dbReference type="PANTHER" id="PTHR42081:SF1">
    <property type="entry name" value="ZINC FINGER PROTEIN DHHC DOMAIN CONTAINING PROTEIN"/>
    <property type="match status" value="1"/>
</dbReference>
<feature type="compositionally biased region" description="Basic and acidic residues" evidence="1">
    <location>
        <begin position="886"/>
        <end position="896"/>
    </location>
</feature>
<protein>
    <recommendedName>
        <fullName evidence="2">DUF8035 domain-containing protein</fullName>
    </recommendedName>
</protein>
<feature type="compositionally biased region" description="Basic and acidic residues" evidence="1">
    <location>
        <begin position="782"/>
        <end position="791"/>
    </location>
</feature>
<feature type="compositionally biased region" description="Basic and acidic residues" evidence="1">
    <location>
        <begin position="987"/>
        <end position="1039"/>
    </location>
</feature>
<feature type="domain" description="DUF8035" evidence="2">
    <location>
        <begin position="945"/>
        <end position="997"/>
    </location>
</feature>
<feature type="region of interest" description="Disordered" evidence="1">
    <location>
        <begin position="102"/>
        <end position="166"/>
    </location>
</feature>
<dbReference type="OrthoDB" id="5418088at2759"/>
<feature type="compositionally biased region" description="Polar residues" evidence="1">
    <location>
        <begin position="127"/>
        <end position="151"/>
    </location>
</feature>
<feature type="compositionally biased region" description="Basic and acidic residues" evidence="1">
    <location>
        <begin position="315"/>
        <end position="332"/>
    </location>
</feature>
<dbReference type="Proteomes" id="UP000192596">
    <property type="component" value="Unassembled WGS sequence"/>
</dbReference>
<dbReference type="AlphaFoldDB" id="A0A1V8SD77"/>
<comment type="caution">
    <text evidence="3">The sequence shown here is derived from an EMBL/GenBank/DDBJ whole genome shotgun (WGS) entry which is preliminary data.</text>
</comment>
<dbReference type="STRING" id="1507870.A0A1V8SD77"/>
<feature type="compositionally biased region" description="Basic and acidic residues" evidence="1">
    <location>
        <begin position="487"/>
        <end position="520"/>
    </location>
</feature>
<feature type="compositionally biased region" description="Basic and acidic residues" evidence="1">
    <location>
        <begin position="1065"/>
        <end position="1090"/>
    </location>
</feature>
<reference evidence="4" key="1">
    <citation type="submission" date="2017-03" db="EMBL/GenBank/DDBJ databases">
        <title>Genomes of endolithic fungi from Antarctica.</title>
        <authorList>
            <person name="Coleine C."/>
            <person name="Masonjones S."/>
            <person name="Stajich J.E."/>
        </authorList>
    </citation>
    <scope>NUCLEOTIDE SEQUENCE [LARGE SCALE GENOMIC DNA]</scope>
    <source>
        <strain evidence="4">CCFEE 5527</strain>
    </source>
</reference>
<gene>
    <name evidence="3" type="ORF">B0A48_16847</name>
</gene>
<keyword evidence="4" id="KW-1185">Reference proteome</keyword>
<feature type="compositionally biased region" description="Basic and acidic residues" evidence="1">
    <location>
        <begin position="569"/>
        <end position="662"/>
    </location>
</feature>
<feature type="compositionally biased region" description="Basic and acidic residues" evidence="1">
    <location>
        <begin position="457"/>
        <end position="480"/>
    </location>
</feature>